<dbReference type="GO" id="GO:0005789">
    <property type="term" value="C:endoplasmic reticulum membrane"/>
    <property type="evidence" value="ECO:0007669"/>
    <property type="project" value="InterPro"/>
</dbReference>
<sequence>MQLSNLSDDYIAFKPSDCMVQSRSRYEACMRTFAHNRFRRFIILDYFVYLCYFIVFLAIRWLEVKTTSPKKYSVRPNTGVVLPRSTCDVVVTMQAQREVPSDMQCKDKFLVQSVVAPSGINVKDVTGEMFMKESGNKIEEVKLRVTYVAPPQPPSPVPEESEEGSPSRVESENGDGPAGGFTRALRERIEPQEKSLEFPENGRGLTHYVTFDYWYLVSRCNPPPNFPLHAAMPHQQVMHVAGALISKLTEEKNSAIQQNHKIRQELDMMRREVSKRRGGGFSFVIVIIVALIGIFLGYMMKS</sequence>
<comment type="similarity">
    <text evidence="1">Belongs to the VAMP-associated protein (VAP) (TC 9.B.17) family.</text>
</comment>
<reference evidence="2" key="1">
    <citation type="submission" date="2015-06" db="UniProtKB">
        <authorList>
            <consortium name="EnsemblPlants"/>
        </authorList>
    </citation>
    <scope>IDENTIFICATION</scope>
</reference>
<evidence type="ECO:0000256" key="1">
    <source>
        <dbReference type="ARBA" id="ARBA00008932"/>
    </source>
</evidence>
<dbReference type="InterPro" id="IPR008962">
    <property type="entry name" value="PapD-like_sf"/>
</dbReference>
<accession>M8C928</accession>
<proteinExistence type="inferred from homology"/>
<dbReference type="SUPFAM" id="SSF49354">
    <property type="entry name" value="PapD-like"/>
    <property type="match status" value="1"/>
</dbReference>
<dbReference type="Pfam" id="PF00635">
    <property type="entry name" value="Motile_Sperm"/>
    <property type="match status" value="1"/>
</dbReference>
<name>M8C928_AEGTA</name>
<dbReference type="GO" id="GO:0090158">
    <property type="term" value="P:endoplasmic reticulum membrane organization"/>
    <property type="evidence" value="ECO:0007669"/>
    <property type="project" value="TreeGrafter"/>
</dbReference>
<organism evidence="2">
    <name type="scientific">Aegilops tauschii</name>
    <name type="common">Tausch's goatgrass</name>
    <name type="synonym">Aegilops squarrosa</name>
    <dbReference type="NCBI Taxonomy" id="37682"/>
    <lineage>
        <taxon>Eukaryota</taxon>
        <taxon>Viridiplantae</taxon>
        <taxon>Streptophyta</taxon>
        <taxon>Embryophyta</taxon>
        <taxon>Tracheophyta</taxon>
        <taxon>Spermatophyta</taxon>
        <taxon>Magnoliopsida</taxon>
        <taxon>Liliopsida</taxon>
        <taxon>Poales</taxon>
        <taxon>Poaceae</taxon>
        <taxon>BOP clade</taxon>
        <taxon>Pooideae</taxon>
        <taxon>Triticodae</taxon>
        <taxon>Triticeae</taxon>
        <taxon>Triticinae</taxon>
        <taxon>Aegilops</taxon>
    </lineage>
</organism>
<dbReference type="GO" id="GO:0061817">
    <property type="term" value="P:endoplasmic reticulum-plasma membrane tethering"/>
    <property type="evidence" value="ECO:0007669"/>
    <property type="project" value="TreeGrafter"/>
</dbReference>
<dbReference type="Gene3D" id="2.60.40.10">
    <property type="entry name" value="Immunoglobulins"/>
    <property type="match status" value="1"/>
</dbReference>
<dbReference type="GO" id="GO:0005886">
    <property type="term" value="C:plasma membrane"/>
    <property type="evidence" value="ECO:0007669"/>
    <property type="project" value="TreeGrafter"/>
</dbReference>
<dbReference type="FunFam" id="2.60.40.10:FF:000813">
    <property type="entry name" value="Vesicle-associated protein 1-1"/>
    <property type="match status" value="1"/>
</dbReference>
<dbReference type="EnsemblPlants" id="EMT30608">
    <property type="protein sequence ID" value="EMT30608"/>
    <property type="gene ID" value="F775_29270"/>
</dbReference>
<dbReference type="AlphaFoldDB" id="M8C928"/>
<protein>
    <submittedName>
        <fullName evidence="2">Vesicle-associated membrane protein-associated protein</fullName>
    </submittedName>
</protein>
<dbReference type="InterPro" id="IPR000535">
    <property type="entry name" value="MSP_dom"/>
</dbReference>
<dbReference type="PROSITE" id="PS50202">
    <property type="entry name" value="MSP"/>
    <property type="match status" value="1"/>
</dbReference>
<evidence type="ECO:0000313" key="2">
    <source>
        <dbReference type="EnsemblPlants" id="EMT30608"/>
    </source>
</evidence>
<dbReference type="InterPro" id="IPR016763">
    <property type="entry name" value="VAP"/>
</dbReference>
<dbReference type="PANTHER" id="PTHR10809:SF154">
    <property type="entry name" value="OS08G0156700 PROTEIN"/>
    <property type="match status" value="1"/>
</dbReference>
<dbReference type="InterPro" id="IPR013783">
    <property type="entry name" value="Ig-like_fold"/>
</dbReference>
<dbReference type="PANTHER" id="PTHR10809">
    <property type="entry name" value="VESICLE-ASSOCIATED MEMBRANE PROTEIN-ASSOCIATED PROTEIN"/>
    <property type="match status" value="1"/>
</dbReference>